<sequence>MTSAIPFPPLPIPSLSTLLMHLKSLRQQDASLQSIDPLLRQLDEYSRHFDHSAHLIYLELSQVSHALSALVAMLDQPNLDTLECEQLYCLLEPFARRLQQTTMQMQELA</sequence>
<dbReference type="RefSeq" id="WP_166453167.1">
    <property type="nucleotide sequence ID" value="NZ_JAAOMA010000033.1"/>
</dbReference>
<accession>A0ABX0LEI1</accession>
<dbReference type="EMBL" id="JAAOMA010000033">
    <property type="protein sequence ID" value="NHR07353.1"/>
    <property type="molecule type" value="Genomic_DNA"/>
</dbReference>
<gene>
    <name evidence="1" type="ORF">HA052_19370</name>
</gene>
<comment type="caution">
    <text evidence="1">The sequence shown here is derived from an EMBL/GenBank/DDBJ whole genome shotgun (WGS) entry which is preliminary data.</text>
</comment>
<name>A0ABX0LEI1_9NEIS</name>
<evidence type="ECO:0008006" key="3">
    <source>
        <dbReference type="Google" id="ProtNLM"/>
    </source>
</evidence>
<dbReference type="Proteomes" id="UP001515641">
    <property type="component" value="Unassembled WGS sequence"/>
</dbReference>
<evidence type="ECO:0000313" key="1">
    <source>
        <dbReference type="EMBL" id="NHR07353.1"/>
    </source>
</evidence>
<organism evidence="1 2">
    <name type="scientific">Chromobacterium fluminis</name>
    <dbReference type="NCBI Taxonomy" id="3044269"/>
    <lineage>
        <taxon>Bacteria</taxon>
        <taxon>Pseudomonadati</taxon>
        <taxon>Pseudomonadota</taxon>
        <taxon>Betaproteobacteria</taxon>
        <taxon>Neisseriales</taxon>
        <taxon>Chromobacteriaceae</taxon>
        <taxon>Chromobacterium</taxon>
    </lineage>
</organism>
<reference evidence="1 2" key="1">
    <citation type="submission" date="2020-03" db="EMBL/GenBank/DDBJ databases">
        <title>Draft genome sequence of environmentally isolated cultures.</title>
        <authorList>
            <person name="Wilson H.S."/>
            <person name="De Leon M.E."/>
        </authorList>
    </citation>
    <scope>NUCLEOTIDE SEQUENCE [LARGE SCALE GENOMIC DNA]</scope>
    <source>
        <strain evidence="1 2">HSC-31F16</strain>
    </source>
</reference>
<protein>
    <recommendedName>
        <fullName evidence="3">DUF1484 family protein</fullName>
    </recommendedName>
</protein>
<keyword evidence="2" id="KW-1185">Reference proteome</keyword>
<proteinExistence type="predicted"/>
<evidence type="ECO:0000313" key="2">
    <source>
        <dbReference type="Proteomes" id="UP001515641"/>
    </source>
</evidence>